<feature type="transmembrane region" description="Helical" evidence="6">
    <location>
        <begin position="106"/>
        <end position="125"/>
    </location>
</feature>
<dbReference type="SUPFAM" id="SSF161098">
    <property type="entry name" value="MetI-like"/>
    <property type="match status" value="1"/>
</dbReference>
<dbReference type="Gene3D" id="1.10.3720.10">
    <property type="entry name" value="MetI-like"/>
    <property type="match status" value="1"/>
</dbReference>
<feature type="transmembrane region" description="Helical" evidence="6">
    <location>
        <begin position="212"/>
        <end position="236"/>
    </location>
</feature>
<dbReference type="OrthoDB" id="9801163at2"/>
<evidence type="ECO:0000256" key="3">
    <source>
        <dbReference type="ARBA" id="ARBA00022692"/>
    </source>
</evidence>
<dbReference type="GO" id="GO:0031460">
    <property type="term" value="P:glycine betaine transport"/>
    <property type="evidence" value="ECO:0007669"/>
    <property type="project" value="TreeGrafter"/>
</dbReference>
<dbReference type="GO" id="GO:0055085">
    <property type="term" value="P:transmembrane transport"/>
    <property type="evidence" value="ECO:0007669"/>
    <property type="project" value="InterPro"/>
</dbReference>
<evidence type="ECO:0000313" key="9">
    <source>
        <dbReference type="Proteomes" id="UP000199054"/>
    </source>
</evidence>
<dbReference type="AlphaFoldDB" id="A0A1H8N106"/>
<protein>
    <submittedName>
        <fullName evidence="8">Osmoprotectant transport system permease protein</fullName>
    </submittedName>
</protein>
<dbReference type="InterPro" id="IPR035906">
    <property type="entry name" value="MetI-like_sf"/>
</dbReference>
<feature type="transmembrane region" description="Helical" evidence="6">
    <location>
        <begin position="42"/>
        <end position="65"/>
    </location>
</feature>
<dbReference type="Proteomes" id="UP000199054">
    <property type="component" value="Unassembled WGS sequence"/>
</dbReference>
<evidence type="ECO:0000313" key="8">
    <source>
        <dbReference type="EMBL" id="SEO23315.1"/>
    </source>
</evidence>
<feature type="transmembrane region" description="Helical" evidence="6">
    <location>
        <begin position="323"/>
        <end position="343"/>
    </location>
</feature>
<evidence type="ECO:0000256" key="6">
    <source>
        <dbReference type="RuleBase" id="RU363032"/>
    </source>
</evidence>
<dbReference type="EMBL" id="FODE01000049">
    <property type="protein sequence ID" value="SEO23315.1"/>
    <property type="molecule type" value="Genomic_DNA"/>
</dbReference>
<keyword evidence="5 6" id="KW-0472">Membrane</keyword>
<feature type="transmembrane region" description="Helical" evidence="6">
    <location>
        <begin position="180"/>
        <end position="200"/>
    </location>
</feature>
<organism evidence="8 9">
    <name type="scientific">Paracoccus alcaliphilus</name>
    <dbReference type="NCBI Taxonomy" id="34002"/>
    <lineage>
        <taxon>Bacteria</taxon>
        <taxon>Pseudomonadati</taxon>
        <taxon>Pseudomonadota</taxon>
        <taxon>Alphaproteobacteria</taxon>
        <taxon>Rhodobacterales</taxon>
        <taxon>Paracoccaceae</taxon>
        <taxon>Paracoccus</taxon>
    </lineage>
</organism>
<gene>
    <name evidence="8" type="ORF">SAMN04489859_104922</name>
</gene>
<accession>A0A1H8N106</accession>
<keyword evidence="9" id="KW-1185">Reference proteome</keyword>
<feature type="domain" description="ABC transmembrane type-1" evidence="7">
    <location>
        <begin position="174"/>
        <end position="377"/>
    </location>
</feature>
<dbReference type="STRING" id="34002.SAMN04489859_104922"/>
<reference evidence="8 9" key="1">
    <citation type="submission" date="2016-10" db="EMBL/GenBank/DDBJ databases">
        <authorList>
            <person name="de Groot N.N."/>
        </authorList>
    </citation>
    <scope>NUCLEOTIDE SEQUENCE [LARGE SCALE GENOMIC DNA]</scope>
    <source>
        <strain evidence="8 9">DSM 8512</strain>
    </source>
</reference>
<dbReference type="PROSITE" id="PS50928">
    <property type="entry name" value="ABC_TM1"/>
    <property type="match status" value="1"/>
</dbReference>
<name>A0A1H8N106_9RHOB</name>
<evidence type="ECO:0000259" key="7">
    <source>
        <dbReference type="PROSITE" id="PS50928"/>
    </source>
</evidence>
<feature type="transmembrane region" description="Helical" evidence="6">
    <location>
        <begin position="242"/>
        <end position="265"/>
    </location>
</feature>
<proteinExistence type="inferred from homology"/>
<keyword evidence="2 6" id="KW-0813">Transport</keyword>
<evidence type="ECO:0000256" key="1">
    <source>
        <dbReference type="ARBA" id="ARBA00004651"/>
    </source>
</evidence>
<comment type="similarity">
    <text evidence="6">Belongs to the binding-protein-dependent transport system permease family.</text>
</comment>
<dbReference type="CDD" id="cd06261">
    <property type="entry name" value="TM_PBP2"/>
    <property type="match status" value="1"/>
</dbReference>
<feature type="transmembrane region" description="Helical" evidence="6">
    <location>
        <begin position="72"/>
        <end position="94"/>
    </location>
</feature>
<sequence>MRRIDKLTVVLAIPLIAALPLSAFSLRPNRIAPPEGQTVFEVFGPATTTALIAATGLLVIFLLLVRRPGTRMLLLAVALTGHIILLGRGATILLEQAAPAARVSPGAGFWLAVGALLLLLADAFARLHPGPILRVGLLVGAVGVVATLLWSGALAELSIMAEFRGRADTFRRATLDHLTLAFGSFLAAFVVGLPTGLFIHRYPRLRDPVVSMLTLIQTIPSIALFGILIVPLAWIASHVPGATNAGISGIGMAPAMVALFLYSLLPIVANTVAGMDEVPQTVIEAASGMGMTGAERLWMVDLPLSIPVILAAARIVMVQNIGLATVGALIGAGGYGTFIFQGIGQTATDLILLGVFPTVALAFLTSAIMDLIITLFRVQQE</sequence>
<evidence type="ECO:0000256" key="2">
    <source>
        <dbReference type="ARBA" id="ARBA00022448"/>
    </source>
</evidence>
<dbReference type="RefSeq" id="WP_090617051.1">
    <property type="nucleotide sequence ID" value="NZ_CP067124.1"/>
</dbReference>
<feature type="transmembrane region" description="Helical" evidence="6">
    <location>
        <begin position="137"/>
        <end position="160"/>
    </location>
</feature>
<feature type="transmembrane region" description="Helical" evidence="6">
    <location>
        <begin position="350"/>
        <end position="376"/>
    </location>
</feature>
<comment type="subcellular location">
    <subcellularLocation>
        <location evidence="1 6">Cell membrane</location>
        <topology evidence="1 6">Multi-pass membrane protein</topology>
    </subcellularLocation>
</comment>
<dbReference type="PANTHER" id="PTHR30177">
    <property type="entry name" value="GLYCINE BETAINE/L-PROLINE TRANSPORT SYSTEM PERMEASE PROTEIN PROW"/>
    <property type="match status" value="1"/>
</dbReference>
<dbReference type="GO" id="GO:0005886">
    <property type="term" value="C:plasma membrane"/>
    <property type="evidence" value="ECO:0007669"/>
    <property type="project" value="UniProtKB-SubCell"/>
</dbReference>
<dbReference type="PANTHER" id="PTHR30177:SF30">
    <property type="entry name" value="GLYCINE BETAINE UPTAKE SYSTEM PERMEASE PROTEIN YEHY"/>
    <property type="match status" value="1"/>
</dbReference>
<evidence type="ECO:0000256" key="5">
    <source>
        <dbReference type="ARBA" id="ARBA00023136"/>
    </source>
</evidence>
<dbReference type="InterPro" id="IPR051204">
    <property type="entry name" value="ABC_transp_perm/SBD"/>
</dbReference>
<keyword evidence="3 6" id="KW-0812">Transmembrane</keyword>
<keyword evidence="4 6" id="KW-1133">Transmembrane helix</keyword>
<dbReference type="InterPro" id="IPR000515">
    <property type="entry name" value="MetI-like"/>
</dbReference>
<dbReference type="Pfam" id="PF00528">
    <property type="entry name" value="BPD_transp_1"/>
    <property type="match status" value="1"/>
</dbReference>
<evidence type="ECO:0000256" key="4">
    <source>
        <dbReference type="ARBA" id="ARBA00022989"/>
    </source>
</evidence>